<gene>
    <name evidence="1" type="ORF">D5S19_06545</name>
</gene>
<reference evidence="1 2" key="1">
    <citation type="submission" date="2018-09" db="EMBL/GenBank/DDBJ databases">
        <title>YIM PH 21725 draft genome.</title>
        <authorList>
            <person name="Miao C."/>
        </authorList>
    </citation>
    <scope>NUCLEOTIDE SEQUENCE [LARGE SCALE GENOMIC DNA]</scope>
    <source>
        <strain evidence="2">YIM PH21725</strain>
    </source>
</reference>
<keyword evidence="2" id="KW-1185">Reference proteome</keyword>
<dbReference type="OrthoDB" id="3638729at2"/>
<evidence type="ECO:0000313" key="2">
    <source>
        <dbReference type="Proteomes" id="UP000285112"/>
    </source>
</evidence>
<sequence>MGFTTVPDALRAAGRSASAAMEALRSADCGTPVKAVAGALPGSTAAGESSTFAADWKATLDSWCSDAGQHAAALDTAASTYTAADGNARAALPDPHSMHGPR</sequence>
<evidence type="ECO:0008006" key="3">
    <source>
        <dbReference type="Google" id="ProtNLM"/>
    </source>
</evidence>
<evidence type="ECO:0000313" key="1">
    <source>
        <dbReference type="EMBL" id="RJQ88408.1"/>
    </source>
</evidence>
<dbReference type="AlphaFoldDB" id="A0A419I8L2"/>
<dbReference type="RefSeq" id="WP_120022422.1">
    <property type="nucleotide sequence ID" value="NZ_QZFV01000064.1"/>
</dbReference>
<dbReference type="EMBL" id="QZFV01000064">
    <property type="protein sequence ID" value="RJQ88408.1"/>
    <property type="molecule type" value="Genomic_DNA"/>
</dbReference>
<name>A0A419I8L2_9PSEU</name>
<accession>A0A419I8L2</accession>
<dbReference type="Proteomes" id="UP000285112">
    <property type="component" value="Unassembled WGS sequence"/>
</dbReference>
<proteinExistence type="predicted"/>
<protein>
    <recommendedName>
        <fullName evidence="3">Excreted virulence factor EspC (Type VII ESX diderm)</fullName>
    </recommendedName>
</protein>
<comment type="caution">
    <text evidence="1">The sequence shown here is derived from an EMBL/GenBank/DDBJ whole genome shotgun (WGS) entry which is preliminary data.</text>
</comment>
<organism evidence="1 2">
    <name type="scientific">Amycolatopsis panacis</name>
    <dbReference type="NCBI Taxonomy" id="2340917"/>
    <lineage>
        <taxon>Bacteria</taxon>
        <taxon>Bacillati</taxon>
        <taxon>Actinomycetota</taxon>
        <taxon>Actinomycetes</taxon>
        <taxon>Pseudonocardiales</taxon>
        <taxon>Pseudonocardiaceae</taxon>
        <taxon>Amycolatopsis</taxon>
    </lineage>
</organism>